<dbReference type="EMBL" id="CAJFDH010000006">
    <property type="protein sequence ID" value="CAD5228440.1"/>
    <property type="molecule type" value="Genomic_DNA"/>
</dbReference>
<protein>
    <submittedName>
        <fullName evidence="1">Uncharacterized protein</fullName>
    </submittedName>
</protein>
<dbReference type="AlphaFoldDB" id="A0A811LNI0"/>
<dbReference type="Proteomes" id="UP000783686">
    <property type="component" value="Unassembled WGS sequence"/>
</dbReference>
<organism evidence="1 2">
    <name type="scientific">Bursaphelenchus okinawaensis</name>
    <dbReference type="NCBI Taxonomy" id="465554"/>
    <lineage>
        <taxon>Eukaryota</taxon>
        <taxon>Metazoa</taxon>
        <taxon>Ecdysozoa</taxon>
        <taxon>Nematoda</taxon>
        <taxon>Chromadorea</taxon>
        <taxon>Rhabditida</taxon>
        <taxon>Tylenchina</taxon>
        <taxon>Tylenchomorpha</taxon>
        <taxon>Aphelenchoidea</taxon>
        <taxon>Aphelenchoididae</taxon>
        <taxon>Bursaphelenchus</taxon>
    </lineage>
</organism>
<gene>
    <name evidence="1" type="ORF">BOKJ2_LOCUS12679</name>
</gene>
<evidence type="ECO:0000313" key="1">
    <source>
        <dbReference type="EMBL" id="CAD5228440.1"/>
    </source>
</evidence>
<sequence length="395" mass="45629">MQGFCRFPSAEKSSGPDQNMKTATIDQYMDSTPMSLYMQYYGAEKPPLEGFCRFPMPNHAPLQYKQPELPSLFDDQELQQNAVLYHCEAHDSDAYGRYPFTSPGKWSEKSVDGGFDELRESEHNDEMDTTLTQENVDVMVHHDSGNSTGSSDLSQSVDMNDNVFKDEDLVDENSNSRKEDNNTMEMKDNGIQVKNNMLKMNGHTIDMNSNMVNNNMEEKKIVFKENGNMIKETRNAAMELSDVETYKSDVEIEHFKVEDVKKYEKRLKYAMQMINALSTHRDMIPLSKFKAYFERESRCCLTQKFFRETFALDTPNIVYALHTILPNIFVFGVRDDKVAVAVVDNAYEIFDKECKRLKHDLIPELGDARTNFVYKKIIKPIKKKALNKEKGLVEY</sequence>
<comment type="caution">
    <text evidence="1">The sequence shown here is derived from an EMBL/GenBank/DDBJ whole genome shotgun (WGS) entry which is preliminary data.</text>
</comment>
<reference evidence="1" key="1">
    <citation type="submission" date="2020-09" db="EMBL/GenBank/DDBJ databases">
        <authorList>
            <person name="Kikuchi T."/>
        </authorList>
    </citation>
    <scope>NUCLEOTIDE SEQUENCE</scope>
    <source>
        <strain evidence="1">SH1</strain>
    </source>
</reference>
<keyword evidence="2" id="KW-1185">Reference proteome</keyword>
<accession>A0A811LNI0</accession>
<dbReference type="Proteomes" id="UP000614601">
    <property type="component" value="Unassembled WGS sequence"/>
</dbReference>
<evidence type="ECO:0000313" key="2">
    <source>
        <dbReference type="Proteomes" id="UP000614601"/>
    </source>
</evidence>
<dbReference type="EMBL" id="CAJFCW020000006">
    <property type="protein sequence ID" value="CAG9124482.1"/>
    <property type="molecule type" value="Genomic_DNA"/>
</dbReference>
<proteinExistence type="predicted"/>
<name>A0A811LNI0_9BILA</name>